<dbReference type="Gene3D" id="1.20.1250.20">
    <property type="entry name" value="MFS general substrate transporter like domains"/>
    <property type="match status" value="1"/>
</dbReference>
<reference evidence="9" key="1">
    <citation type="submission" date="2017-02" db="EMBL/GenBank/DDBJ databases">
        <authorList>
            <person name="Tafer H."/>
            <person name="Lopandic K."/>
        </authorList>
    </citation>
    <scope>NUCLEOTIDE SEQUENCE [LARGE SCALE GENOMIC DNA]</scope>
    <source>
        <strain evidence="9">CBS 366.77</strain>
    </source>
</reference>
<evidence type="ECO:0000256" key="7">
    <source>
        <dbReference type="SAM" id="Phobius"/>
    </source>
</evidence>
<feature type="transmembrane region" description="Helical" evidence="7">
    <location>
        <begin position="459"/>
        <end position="479"/>
    </location>
</feature>
<keyword evidence="3 7" id="KW-0812">Transmembrane</keyword>
<keyword evidence="4 7" id="KW-1133">Transmembrane helix</keyword>
<dbReference type="GO" id="GO:0016020">
    <property type="term" value="C:membrane"/>
    <property type="evidence" value="ECO:0007669"/>
    <property type="project" value="UniProtKB-SubCell"/>
</dbReference>
<feature type="transmembrane region" description="Helical" evidence="7">
    <location>
        <begin position="540"/>
        <end position="560"/>
    </location>
</feature>
<dbReference type="OrthoDB" id="8904098at2759"/>
<evidence type="ECO:0000256" key="2">
    <source>
        <dbReference type="ARBA" id="ARBA00005982"/>
    </source>
</evidence>
<dbReference type="Proteomes" id="UP000266188">
    <property type="component" value="Unassembled WGS sequence"/>
</dbReference>
<feature type="transmembrane region" description="Helical" evidence="7">
    <location>
        <begin position="261"/>
        <end position="280"/>
    </location>
</feature>
<proteinExistence type="inferred from homology"/>
<dbReference type="GO" id="GO:0022857">
    <property type="term" value="F:transmembrane transporter activity"/>
    <property type="evidence" value="ECO:0007669"/>
    <property type="project" value="InterPro"/>
</dbReference>
<feature type="transmembrane region" description="Helical" evidence="7">
    <location>
        <begin position="151"/>
        <end position="169"/>
    </location>
</feature>
<evidence type="ECO:0000256" key="5">
    <source>
        <dbReference type="ARBA" id="ARBA00023136"/>
    </source>
</evidence>
<evidence type="ECO:0000256" key="3">
    <source>
        <dbReference type="ARBA" id="ARBA00022692"/>
    </source>
</evidence>
<keyword evidence="9" id="KW-1185">Reference proteome</keyword>
<evidence type="ECO:0000313" key="8">
    <source>
        <dbReference type="EMBL" id="RJE22967.1"/>
    </source>
</evidence>
<accession>A0A3A2ZNI2</accession>
<sequence length="578" mass="62523">MATVEVELDHRKSSQIELQCPVTVNTSHLNSDVYTGTSSDQANDAEAGTSDEESNQPPYALADVPDVMRLPYPITRAAWIVIMVGSLERMAFYGGSTPFQNYIQRSGGQGHPGRLGKGQVAATALNQYFYFLSYLSPVLASAICDSVSGKYAVVFASSVAGIAGWALMAGTSVPSVSVEGALAALVIGMGAVATSSGGVSSIIPAFAADQARGEGMTVASPSRPTLGGRLFNYVLGRKQSRQATTKIVYDSSLNVQHIFHWYYLYINAIGLVGSLATPFIEIYSTYLAVFMFATGAIALGTAVLLLGKPTFKMVPPQKGLVSDCMKSLRISFSELRRSRSSGLECGHFLDRSKSSYQSATYSANGSGVADKTVEDLKRALDTLRILPPLTVFWLAFNQCSHNLLSQAGQMRRPSWLSNDLMTNANPIALTLFVPVLDHYGFPWLRKKGWEPTPLKRMAFGFLLASLGMVYAAVLQVFIYRAGPHFDHPGDRSNDISAPLLDPALLSESENKLLIRFERISAIITALEYAYSRSPASMKTFVSAMNAVPNAAASLLVYALLPLNRDPYLTWNFAAIACE</sequence>
<feature type="region of interest" description="Disordered" evidence="6">
    <location>
        <begin position="31"/>
        <end position="59"/>
    </location>
</feature>
<dbReference type="InterPro" id="IPR000109">
    <property type="entry name" value="POT_fam"/>
</dbReference>
<organism evidence="8 9">
    <name type="scientific">Aspergillus sclerotialis</name>
    <dbReference type="NCBI Taxonomy" id="2070753"/>
    <lineage>
        <taxon>Eukaryota</taxon>
        <taxon>Fungi</taxon>
        <taxon>Dikarya</taxon>
        <taxon>Ascomycota</taxon>
        <taxon>Pezizomycotina</taxon>
        <taxon>Eurotiomycetes</taxon>
        <taxon>Eurotiomycetidae</taxon>
        <taxon>Eurotiales</taxon>
        <taxon>Aspergillaceae</taxon>
        <taxon>Aspergillus</taxon>
        <taxon>Aspergillus subgen. Polypaecilum</taxon>
    </lineage>
</organism>
<dbReference type="AlphaFoldDB" id="A0A3A2ZNI2"/>
<gene>
    <name evidence="8" type="ORF">PHISCL_04694</name>
</gene>
<evidence type="ECO:0000256" key="6">
    <source>
        <dbReference type="SAM" id="MobiDB-lite"/>
    </source>
</evidence>
<comment type="subcellular location">
    <subcellularLocation>
        <location evidence="1">Membrane</location>
        <topology evidence="1">Multi-pass membrane protein</topology>
    </subcellularLocation>
</comment>
<evidence type="ECO:0000256" key="1">
    <source>
        <dbReference type="ARBA" id="ARBA00004141"/>
    </source>
</evidence>
<dbReference type="PANTHER" id="PTHR11654">
    <property type="entry name" value="OLIGOPEPTIDE TRANSPORTER-RELATED"/>
    <property type="match status" value="1"/>
</dbReference>
<evidence type="ECO:0000313" key="9">
    <source>
        <dbReference type="Proteomes" id="UP000266188"/>
    </source>
</evidence>
<feature type="compositionally biased region" description="Polar residues" evidence="6">
    <location>
        <begin position="31"/>
        <end position="42"/>
    </location>
</feature>
<protein>
    <submittedName>
        <fullName evidence="8">Peptide transporter</fullName>
    </submittedName>
</protein>
<name>A0A3A2ZNI2_9EURO</name>
<feature type="transmembrane region" description="Helical" evidence="7">
    <location>
        <begin position="181"/>
        <end position="207"/>
    </location>
</feature>
<evidence type="ECO:0000256" key="4">
    <source>
        <dbReference type="ARBA" id="ARBA00022989"/>
    </source>
</evidence>
<dbReference type="EMBL" id="MVGC01000142">
    <property type="protein sequence ID" value="RJE22967.1"/>
    <property type="molecule type" value="Genomic_DNA"/>
</dbReference>
<dbReference type="InterPro" id="IPR036259">
    <property type="entry name" value="MFS_trans_sf"/>
</dbReference>
<keyword evidence="5 7" id="KW-0472">Membrane</keyword>
<dbReference type="Pfam" id="PF00854">
    <property type="entry name" value="PTR2"/>
    <property type="match status" value="1"/>
</dbReference>
<comment type="similarity">
    <text evidence="2">Belongs to the major facilitator superfamily. Proton-dependent oligopeptide transporter (POT/PTR) (TC 2.A.17) family.</text>
</comment>
<comment type="caution">
    <text evidence="8">The sequence shown here is derived from an EMBL/GenBank/DDBJ whole genome shotgun (WGS) entry which is preliminary data.</text>
</comment>
<feature type="transmembrane region" description="Helical" evidence="7">
    <location>
        <begin position="286"/>
        <end position="307"/>
    </location>
</feature>